<organism evidence="11">
    <name type="scientific">Brachypodium distachyon</name>
    <name type="common">Purple false brome</name>
    <name type="synonym">Trachynia distachya</name>
    <dbReference type="NCBI Taxonomy" id="15368"/>
    <lineage>
        <taxon>Eukaryota</taxon>
        <taxon>Viridiplantae</taxon>
        <taxon>Streptophyta</taxon>
        <taxon>Embryophyta</taxon>
        <taxon>Tracheophyta</taxon>
        <taxon>Spermatophyta</taxon>
        <taxon>Magnoliopsida</taxon>
        <taxon>Liliopsida</taxon>
        <taxon>Poales</taxon>
        <taxon>Poaceae</taxon>
        <taxon>BOP clade</taxon>
        <taxon>Pooideae</taxon>
        <taxon>Stipodae</taxon>
        <taxon>Brachypodieae</taxon>
        <taxon>Brachypodium</taxon>
    </lineage>
</organism>
<dbReference type="EMBL" id="CM000883">
    <property type="protein sequence ID" value="KQJ92293.1"/>
    <property type="molecule type" value="Genomic_DNA"/>
</dbReference>
<name>I1IUF0_BRADI</name>
<dbReference type="GO" id="GO:0005576">
    <property type="term" value="C:extracellular region"/>
    <property type="evidence" value="ECO:0007669"/>
    <property type="project" value="UniProtKB-SubCell"/>
</dbReference>
<reference evidence="12" key="3">
    <citation type="submission" date="2018-08" db="UniProtKB">
        <authorList>
            <consortium name="EnsemblPlants"/>
        </authorList>
    </citation>
    <scope>IDENTIFICATION</scope>
    <source>
        <strain evidence="12">cv. Bd21</strain>
    </source>
</reference>
<dbReference type="GO" id="GO:0008083">
    <property type="term" value="F:growth factor activity"/>
    <property type="evidence" value="ECO:0007669"/>
    <property type="project" value="UniProtKB-UniRule"/>
</dbReference>
<reference evidence="11 12" key="1">
    <citation type="journal article" date="2010" name="Nature">
        <title>Genome sequencing and analysis of the model grass Brachypodium distachyon.</title>
        <authorList>
            <consortium name="International Brachypodium Initiative"/>
        </authorList>
    </citation>
    <scope>NUCLEOTIDE SEQUENCE [LARGE SCALE GENOMIC DNA]</scope>
    <source>
        <strain evidence="11 12">Bd21</strain>
    </source>
</reference>
<dbReference type="GeneID" id="100823012"/>
<evidence type="ECO:0000313" key="11">
    <source>
        <dbReference type="EMBL" id="KQJ92293.1"/>
    </source>
</evidence>
<evidence type="ECO:0000256" key="1">
    <source>
        <dbReference type="ARBA" id="ARBA00003158"/>
    </source>
</evidence>
<evidence type="ECO:0000256" key="3">
    <source>
        <dbReference type="ARBA" id="ARBA00010781"/>
    </source>
</evidence>
<comment type="function">
    <text evidence="1 10">Promotes plant cell differentiation, organogenesis and somatic embryogenesis as well as cell proliferation.</text>
</comment>
<evidence type="ECO:0000256" key="9">
    <source>
        <dbReference type="ARBA" id="ARBA00023030"/>
    </source>
</evidence>
<gene>
    <name evidence="12" type="primary">LOC100823012</name>
    <name evidence="11" type="ORF">BRADI_4g42720v3</name>
</gene>
<dbReference type="RefSeq" id="XP_010238724.1">
    <property type="nucleotide sequence ID" value="XM_010240422.3"/>
</dbReference>
<evidence type="ECO:0000256" key="10">
    <source>
        <dbReference type="RuleBase" id="RU368031"/>
    </source>
</evidence>
<comment type="PTM">
    <text evidence="10">PSK-alpha is produced by endopeptidase digestion. PSK-beta is produced from PSK-alpha by exopeptidase digestion.</text>
</comment>
<dbReference type="Gramene" id="KQJ92293">
    <property type="protein sequence ID" value="KQJ92293"/>
    <property type="gene ID" value="BRADI_4g42720v3"/>
</dbReference>
<dbReference type="AlphaFoldDB" id="I1IUF0"/>
<dbReference type="GO" id="GO:0030154">
    <property type="term" value="P:cell differentiation"/>
    <property type="evidence" value="ECO:0007669"/>
    <property type="project" value="UniProtKB-UniRule"/>
</dbReference>
<dbReference type="ExpressionAtlas" id="I1IUF0">
    <property type="expression patterns" value="baseline"/>
</dbReference>
<reference evidence="11" key="2">
    <citation type="submission" date="2017-06" db="EMBL/GenBank/DDBJ databases">
        <title>WGS assembly of Brachypodium distachyon.</title>
        <authorList>
            <consortium name="The International Brachypodium Initiative"/>
            <person name="Lucas S."/>
            <person name="Harmon-Smith M."/>
            <person name="Lail K."/>
            <person name="Tice H."/>
            <person name="Grimwood J."/>
            <person name="Bruce D."/>
            <person name="Barry K."/>
            <person name="Shu S."/>
            <person name="Lindquist E."/>
            <person name="Wang M."/>
            <person name="Pitluck S."/>
            <person name="Vogel J.P."/>
            <person name="Garvin D.F."/>
            <person name="Mockler T.C."/>
            <person name="Schmutz J."/>
            <person name="Rokhsar D."/>
            <person name="Bevan M.W."/>
        </authorList>
    </citation>
    <scope>NUCLEOTIDE SEQUENCE</scope>
    <source>
        <strain evidence="11">Bd21</strain>
    </source>
</reference>
<keyword evidence="4 10" id="KW-0217">Developmental protein</keyword>
<dbReference type="Pfam" id="PF06404">
    <property type="entry name" value="PSK"/>
    <property type="match status" value="1"/>
</dbReference>
<dbReference type="PANTHER" id="PTHR33285:SF32">
    <property type="entry name" value="PHYTOSULFOKINES 5"/>
    <property type="match status" value="1"/>
</dbReference>
<evidence type="ECO:0000256" key="6">
    <source>
        <dbReference type="ARBA" id="ARBA00022641"/>
    </source>
</evidence>
<evidence type="ECO:0000256" key="2">
    <source>
        <dbReference type="ARBA" id="ARBA00004613"/>
    </source>
</evidence>
<proteinExistence type="inferred from homology"/>
<evidence type="ECO:0000256" key="7">
    <source>
        <dbReference type="ARBA" id="ARBA00022729"/>
    </source>
</evidence>
<dbReference type="EnsemblPlants" id="KQJ92293">
    <property type="protein sequence ID" value="KQJ92293"/>
    <property type="gene ID" value="BRADI_4g42720v3"/>
</dbReference>
<accession>I1IUF0</accession>
<evidence type="ECO:0000313" key="13">
    <source>
        <dbReference type="Proteomes" id="UP000008810"/>
    </source>
</evidence>
<keyword evidence="6 10" id="KW-0765">Sulfation</keyword>
<keyword evidence="13" id="KW-1185">Reference proteome</keyword>
<dbReference type="InterPro" id="IPR009438">
    <property type="entry name" value="Phytosulfokine"/>
</dbReference>
<comment type="subcellular location">
    <subcellularLocation>
        <location evidence="2 10">Secreted</location>
    </subcellularLocation>
</comment>
<keyword evidence="5 10" id="KW-0964">Secreted</keyword>
<dbReference type="GO" id="GO:0008283">
    <property type="term" value="P:cell population proliferation"/>
    <property type="evidence" value="ECO:0007669"/>
    <property type="project" value="UniProtKB-UniRule"/>
</dbReference>
<feature type="signal peptide" evidence="10">
    <location>
        <begin position="1"/>
        <end position="35"/>
    </location>
</feature>
<evidence type="ECO:0000256" key="8">
    <source>
        <dbReference type="ARBA" id="ARBA00022782"/>
    </source>
</evidence>
<evidence type="ECO:0000256" key="5">
    <source>
        <dbReference type="ARBA" id="ARBA00022525"/>
    </source>
</evidence>
<protein>
    <recommendedName>
        <fullName evidence="10">Phytosulfokine</fullName>
    </recommendedName>
    <component>
        <recommendedName>
            <fullName evidence="10">Phytosulfokine-alpha</fullName>
            <shortName evidence="10">PSK-alpha</shortName>
            <shortName evidence="10">Phytosulfokine-a</shortName>
        </recommendedName>
    </component>
    <component>
        <recommendedName>
            <fullName evidence="10">Phytosulfokine-beta</fullName>
            <shortName evidence="10">PSK-beta</shortName>
            <shortName evidence="10">Phytosulfokine-b</shortName>
        </recommendedName>
    </component>
</protein>
<dbReference type="PANTHER" id="PTHR33285">
    <property type="entry name" value="PHYTOSULFOKINES 3"/>
    <property type="match status" value="1"/>
</dbReference>
<keyword evidence="7 10" id="KW-0732">Signal</keyword>
<feature type="chain" id="PRO_5014095549" description="Phytosulfokine" evidence="10">
    <location>
        <begin position="36"/>
        <end position="134"/>
    </location>
</feature>
<evidence type="ECO:0000256" key="4">
    <source>
        <dbReference type="ARBA" id="ARBA00022473"/>
    </source>
</evidence>
<dbReference type="HOGENOM" id="CLU_132277_0_0_1"/>
<keyword evidence="8 10" id="KW-0221">Differentiation</keyword>
<sequence>MATPRRRGVSSPAAAAALALLLLLVSSSSHRPAHAARPLHPSAVTTPGPRQVIEVKEEAVAAEDGMVLQRVQEEAANNGVDKPAVFSEATALAAAEDQEDQEAAACEEDDECMQRRLLHDAHLDYIYTQHKGKP</sequence>
<comment type="PTM">
    <text evidence="10">Sulfation is important for activity and for the binding to a putative membrane receptor.</text>
</comment>
<dbReference type="Proteomes" id="UP000008810">
    <property type="component" value="Chromosome 4"/>
</dbReference>
<comment type="similarity">
    <text evidence="3 10">Belongs to the phytosulfokine family.</text>
</comment>
<evidence type="ECO:0000313" key="12">
    <source>
        <dbReference type="EnsemblPlants" id="KQJ92293"/>
    </source>
</evidence>
<keyword evidence="9 10" id="KW-0339">Growth factor</keyword>